<dbReference type="CDD" id="cd00761">
    <property type="entry name" value="Glyco_tranf_GTA_type"/>
    <property type="match status" value="1"/>
</dbReference>
<dbReference type="InterPro" id="IPR001173">
    <property type="entry name" value="Glyco_trans_2-like"/>
</dbReference>
<dbReference type="EMBL" id="LQZP01000264">
    <property type="protein sequence ID" value="KXT90868.1"/>
    <property type="molecule type" value="Genomic_DNA"/>
</dbReference>
<evidence type="ECO:0000313" key="2">
    <source>
        <dbReference type="EMBL" id="KXT90868.1"/>
    </source>
</evidence>
<reference evidence="2 3" key="1">
    <citation type="submission" date="2016-01" db="EMBL/GenBank/DDBJ databases">
        <title>Highly variable Streptococcus oralis are common among viridans streptococci isolated from primates.</title>
        <authorList>
            <person name="Denapaite D."/>
            <person name="Rieger M."/>
            <person name="Koendgen S."/>
            <person name="Brueckner R."/>
            <person name="Ochigava I."/>
            <person name="Kappeler P."/>
            <person name="Maetz-Rensing K."/>
            <person name="Leendertz F."/>
            <person name="Hakenbeck R."/>
        </authorList>
    </citation>
    <scope>NUCLEOTIDE SEQUENCE [LARGE SCALE GENOMIC DNA]</scope>
    <source>
        <strain evidence="2 3">DD21</strain>
    </source>
</reference>
<feature type="domain" description="Glycosyltransferase 2-like" evidence="1">
    <location>
        <begin position="6"/>
        <end position="108"/>
    </location>
</feature>
<dbReference type="Gene3D" id="3.90.550.10">
    <property type="entry name" value="Spore Coat Polysaccharide Biosynthesis Protein SpsA, Chain A"/>
    <property type="match status" value="1"/>
</dbReference>
<dbReference type="OrthoDB" id="9810303at2"/>
<protein>
    <submittedName>
        <fullName evidence="2">Glycosyltransferase</fullName>
    </submittedName>
</protein>
<dbReference type="AlphaFoldDB" id="A0A139PKK4"/>
<dbReference type="PANTHER" id="PTHR22916">
    <property type="entry name" value="GLYCOSYLTRANSFERASE"/>
    <property type="match status" value="1"/>
</dbReference>
<dbReference type="InterPro" id="IPR029044">
    <property type="entry name" value="Nucleotide-diphossugar_trans"/>
</dbReference>
<sequence length="293" mass="34094">MSLKVTVFTATYNRMNLLKKLYDSLVKQTNKNFEWIIVDDGSTDDTSTVVQKFLSENELDISYIYQENGGKHRAINHGLDLARGELFFIVDSDDSLTDDAIEKIFNNYSGIAFDKSFAGVAFNKGFSKKRIVGETFEGTYIDCDNLHRAKHNILGDKAEVYRTDILKSIKFPVIDGENFMSEVVLWNEVARRGYKLRWFNEIIYLCDYLEDGLTKNSEKILFNNPVAHQMMTKELLQIDFTLKRKFGMIYNYHKIRNQSIKQTAINLEQPLILVYMVVMMARIRKIVKRVKNE</sequence>
<dbReference type="Proteomes" id="UP000070053">
    <property type="component" value="Unassembled WGS sequence"/>
</dbReference>
<dbReference type="Pfam" id="PF00535">
    <property type="entry name" value="Glycos_transf_2"/>
    <property type="match status" value="1"/>
</dbReference>
<name>A0A139PKK4_STROR</name>
<keyword evidence="2" id="KW-0808">Transferase</keyword>
<evidence type="ECO:0000259" key="1">
    <source>
        <dbReference type="Pfam" id="PF00535"/>
    </source>
</evidence>
<evidence type="ECO:0000313" key="3">
    <source>
        <dbReference type="Proteomes" id="UP000070053"/>
    </source>
</evidence>
<dbReference type="SUPFAM" id="SSF53448">
    <property type="entry name" value="Nucleotide-diphospho-sugar transferases"/>
    <property type="match status" value="1"/>
</dbReference>
<comment type="caution">
    <text evidence="2">The sequence shown here is derived from an EMBL/GenBank/DDBJ whole genome shotgun (WGS) entry which is preliminary data.</text>
</comment>
<dbReference type="PATRIC" id="fig|1303.81.peg.1275"/>
<dbReference type="GO" id="GO:0016758">
    <property type="term" value="F:hexosyltransferase activity"/>
    <property type="evidence" value="ECO:0007669"/>
    <property type="project" value="UniProtKB-ARBA"/>
</dbReference>
<dbReference type="PANTHER" id="PTHR22916:SF3">
    <property type="entry name" value="UDP-GLCNAC:BETAGAL BETA-1,3-N-ACETYLGLUCOSAMINYLTRANSFERASE-LIKE PROTEIN 1"/>
    <property type="match status" value="1"/>
</dbReference>
<gene>
    <name evidence="2" type="ORF">SORDD21_01041</name>
</gene>
<proteinExistence type="predicted"/>
<organism evidence="2 3">
    <name type="scientific">Streptococcus oralis</name>
    <dbReference type="NCBI Taxonomy" id="1303"/>
    <lineage>
        <taxon>Bacteria</taxon>
        <taxon>Bacillati</taxon>
        <taxon>Bacillota</taxon>
        <taxon>Bacilli</taxon>
        <taxon>Lactobacillales</taxon>
        <taxon>Streptococcaceae</taxon>
        <taxon>Streptococcus</taxon>
    </lineage>
</organism>
<accession>A0A139PKK4</accession>